<reference evidence="4" key="1">
    <citation type="submission" date="2017-01" db="EMBL/GenBank/DDBJ databases">
        <authorList>
            <person name="Varghese N."/>
            <person name="Submissions S."/>
        </authorList>
    </citation>
    <scope>NUCLEOTIDE SEQUENCE [LARGE SCALE GENOMIC DNA]</scope>
    <source>
        <strain evidence="4">LP100</strain>
    </source>
</reference>
<accession>A0A1R3XSB4</accession>
<dbReference type="Pfam" id="PF12732">
    <property type="entry name" value="YtxH"/>
    <property type="match status" value="1"/>
</dbReference>
<feature type="transmembrane region" description="Helical" evidence="2">
    <location>
        <begin position="78"/>
        <end position="99"/>
    </location>
</feature>
<gene>
    <name evidence="3" type="ORF">SAMN05444128_3753</name>
</gene>
<dbReference type="OrthoDB" id="852591at2"/>
<feature type="region of interest" description="Disordered" evidence="1">
    <location>
        <begin position="127"/>
        <end position="162"/>
    </location>
</feature>
<dbReference type="RefSeq" id="WP_083704303.1">
    <property type="nucleotide sequence ID" value="NZ_FTPP01000004.1"/>
</dbReference>
<protein>
    <submittedName>
        <fullName evidence="3">YtxH-like protein</fullName>
    </submittedName>
</protein>
<keyword evidence="2" id="KW-1133">Transmembrane helix</keyword>
<proteinExistence type="predicted"/>
<feature type="compositionally biased region" description="Low complexity" evidence="1">
    <location>
        <begin position="65"/>
        <end position="75"/>
    </location>
</feature>
<evidence type="ECO:0000256" key="2">
    <source>
        <dbReference type="SAM" id="Phobius"/>
    </source>
</evidence>
<keyword evidence="2" id="KW-0472">Membrane</keyword>
<keyword evidence="4" id="KW-1185">Reference proteome</keyword>
<keyword evidence="2" id="KW-0812">Transmembrane</keyword>
<feature type="compositionally biased region" description="Polar residues" evidence="1">
    <location>
        <begin position="10"/>
        <end position="58"/>
    </location>
</feature>
<evidence type="ECO:0000313" key="3">
    <source>
        <dbReference type="EMBL" id="SIT94750.1"/>
    </source>
</evidence>
<evidence type="ECO:0000256" key="1">
    <source>
        <dbReference type="SAM" id="MobiDB-lite"/>
    </source>
</evidence>
<dbReference type="InterPro" id="IPR024623">
    <property type="entry name" value="YtxH"/>
</dbReference>
<dbReference type="AlphaFoldDB" id="A0A1R3XSB4"/>
<organism evidence="3 4">
    <name type="scientific">Pontibacter indicus</name>
    <dbReference type="NCBI Taxonomy" id="1317125"/>
    <lineage>
        <taxon>Bacteria</taxon>
        <taxon>Pseudomonadati</taxon>
        <taxon>Bacteroidota</taxon>
        <taxon>Cytophagia</taxon>
        <taxon>Cytophagales</taxon>
        <taxon>Hymenobacteraceae</taxon>
        <taxon>Pontibacter</taxon>
    </lineage>
</organism>
<dbReference type="EMBL" id="FTPP01000004">
    <property type="protein sequence ID" value="SIT94750.1"/>
    <property type="molecule type" value="Genomic_DNA"/>
</dbReference>
<evidence type="ECO:0000313" key="4">
    <source>
        <dbReference type="Proteomes" id="UP000187181"/>
    </source>
</evidence>
<feature type="region of interest" description="Disordered" evidence="1">
    <location>
        <begin position="1"/>
        <end position="76"/>
    </location>
</feature>
<name>A0A1R3XSB4_9BACT</name>
<dbReference type="Proteomes" id="UP000187181">
    <property type="component" value="Unassembled WGS sequence"/>
</dbReference>
<feature type="compositionally biased region" description="Basic and acidic residues" evidence="1">
    <location>
        <begin position="138"/>
        <end position="148"/>
    </location>
</feature>
<sequence>MRTKMDYSSLGESKSTYSNTPRTSSTYSQVGKESSESTTYSSVREPKQQPQVQQRTVYSSDSRKSSSYGSQKESSGTLGVAMGLLAGASVGVLAGILMAPDSGRITRRRLSDSAAWVGRGINEKLGTGRAKTESWISKSEKGLKDATNKVKNNRSGEDSDNF</sequence>